<sequence>MTIHDKKKKTDQKEEKEGSLRLLTSGEIALAKSVYKSTIPYHKVWIHHDSYLPFGLQNKNTAMSPNGEIYFRHWYRDDYASALPFLQHLFIHEMAHVWQREKGMNIIGRGLVSWAVSYRYVLDGRLLSEYPMEQQAQIIADHFTLQAEGYETWCDLRKAGDITLDGNISESVISHLYTSTLRGFPW</sequence>
<gene>
    <name evidence="1" type="ORF">IM311_15745</name>
</gene>
<dbReference type="EMBL" id="JADBRO010000016">
    <property type="protein sequence ID" value="MBE4855517.1"/>
    <property type="molecule type" value="Genomic_DNA"/>
</dbReference>
<keyword evidence="2" id="KW-1185">Reference proteome</keyword>
<comment type="caution">
    <text evidence="1">The sequence shown here is derived from an EMBL/GenBank/DDBJ whole genome shotgun (WGS) entry which is preliminary data.</text>
</comment>
<reference evidence="1 2" key="1">
    <citation type="submission" date="2020-10" db="EMBL/GenBank/DDBJ databases">
        <title>High risk of septic shock deaths with Enterobacter bugandensis among Enterobacter cloacae complex isolates that physiologically colonize newborns in neonatal intensive care unit bis.</title>
        <authorList>
            <person name="Girlich D."/>
            <person name="Ouzani S."/>
            <person name="Emeraud C."/>
            <person name="Bonnin R.A."/>
            <person name="Gauthier L."/>
            <person name="Le Sache N."/>
            <person name="Mokhtari M."/>
            <person name="Langlois I."/>
            <person name="Begasse C."/>
            <person name="Arangia N."/>
            <person name="Fournier S."/>
            <person name="Fortineau N."/>
            <person name="Naas T."/>
            <person name="Dortet L."/>
        </authorList>
    </citation>
    <scope>NUCLEOTIDE SEQUENCE [LARGE SCALE GENOMIC DNA]</scope>
    <source>
        <strain evidence="1 2">P40RS</strain>
    </source>
</reference>
<organism evidence="1 2">
    <name type="scientific">Enterobacter pasteurii</name>
    <dbReference type="NCBI Taxonomy" id="3029761"/>
    <lineage>
        <taxon>Bacteria</taxon>
        <taxon>Pseudomonadati</taxon>
        <taxon>Pseudomonadota</taxon>
        <taxon>Gammaproteobacteria</taxon>
        <taxon>Enterobacterales</taxon>
        <taxon>Enterobacteriaceae</taxon>
        <taxon>Enterobacter</taxon>
        <taxon>Enterobacter cloacae complex</taxon>
    </lineage>
</organism>
<proteinExistence type="predicted"/>
<dbReference type="RefSeq" id="WP_058651516.1">
    <property type="nucleotide sequence ID" value="NZ_JADBRO010000016.1"/>
</dbReference>
<accession>A0ABR9Q9I2</accession>
<protein>
    <submittedName>
        <fullName evidence="1">Type IV secretion protein Rhs</fullName>
    </submittedName>
</protein>
<evidence type="ECO:0000313" key="1">
    <source>
        <dbReference type="EMBL" id="MBE4855517.1"/>
    </source>
</evidence>
<evidence type="ECO:0000313" key="2">
    <source>
        <dbReference type="Proteomes" id="UP001296720"/>
    </source>
</evidence>
<name>A0ABR9Q9I2_9ENTR</name>
<dbReference type="Proteomes" id="UP001296720">
    <property type="component" value="Unassembled WGS sequence"/>
</dbReference>